<dbReference type="GO" id="GO:0043565">
    <property type="term" value="F:sequence-specific DNA binding"/>
    <property type="evidence" value="ECO:0007669"/>
    <property type="project" value="InterPro"/>
</dbReference>
<keyword evidence="2" id="KW-0597">Phosphoprotein</keyword>
<feature type="compositionally biased region" description="Acidic residues" evidence="9">
    <location>
        <begin position="13"/>
        <end position="22"/>
    </location>
</feature>
<feature type="domain" description="HSF-type DNA-binding" evidence="10">
    <location>
        <begin position="107"/>
        <end position="131"/>
    </location>
</feature>
<dbReference type="Gene3D" id="1.10.10.10">
    <property type="entry name" value="Winged helix-like DNA-binding domain superfamily/Winged helix DNA-binding domain"/>
    <property type="match status" value="1"/>
</dbReference>
<reference evidence="12" key="1">
    <citation type="journal article" date="2013" name="Science">
        <title>The Amborella genome and the evolution of flowering plants.</title>
        <authorList>
            <consortium name="Amborella Genome Project"/>
        </authorList>
    </citation>
    <scope>NUCLEOTIDE SEQUENCE [LARGE SCALE GENOMIC DNA]</scope>
</reference>
<evidence type="ECO:0000313" key="12">
    <source>
        <dbReference type="Proteomes" id="UP000017836"/>
    </source>
</evidence>
<proteinExistence type="inferred from homology"/>
<gene>
    <name evidence="11" type="ORF">AMTR_s00002p00270580</name>
</gene>
<dbReference type="PANTHER" id="PTHR10015">
    <property type="entry name" value="HEAT SHOCK TRANSCRIPTION FACTOR"/>
    <property type="match status" value="1"/>
</dbReference>
<dbReference type="InterPro" id="IPR036388">
    <property type="entry name" value="WH-like_DNA-bd_sf"/>
</dbReference>
<dbReference type="Gramene" id="ERN01513">
    <property type="protein sequence ID" value="ERN01513"/>
    <property type="gene ID" value="AMTR_s00002p00270580"/>
</dbReference>
<dbReference type="InterPro" id="IPR000232">
    <property type="entry name" value="HSF_DNA-bd"/>
</dbReference>
<name>W1P0P7_AMBTC</name>
<evidence type="ECO:0000256" key="4">
    <source>
        <dbReference type="ARBA" id="ARBA00023016"/>
    </source>
</evidence>
<dbReference type="AlphaFoldDB" id="W1P0P7"/>
<keyword evidence="5" id="KW-0238">DNA-binding</keyword>
<evidence type="ECO:0000256" key="3">
    <source>
        <dbReference type="ARBA" id="ARBA00023015"/>
    </source>
</evidence>
<dbReference type="EMBL" id="KI394767">
    <property type="protein sequence ID" value="ERN01513.1"/>
    <property type="molecule type" value="Genomic_DNA"/>
</dbReference>
<dbReference type="Proteomes" id="UP000017836">
    <property type="component" value="Unassembled WGS sequence"/>
</dbReference>
<sequence length="335" mass="37643">MENQQGSVKEEREENEEIDFGEEWGGGSSSSCWYYCAGEEGAPMGAGGSEPIVPRPMEGLNEVGPPAFLTKTYEMVDDPSTDTVVSWGPNRNTFVVWDPNVFASLLLPNYFKHSNFSSFVRQLNTYSFRKVDPDRWEFANKAFLKGKKHLLRAIKRRKPSHPYHQTSAPSNLQVGATGLDTELERLRQGKELLTIELVHLRQQQHASLVRLNGLSQRLEHTEHRHRQMTDFLARAMRHPTFMQNLASPAQPQRTVLPAEDTTKKRKELEGSSSGSGSGSRIEPLLRPCGFDDDDDPSFLAELFGERFEPVSEPTCDPDVDTLAEKLGFLGSGHEP</sequence>
<feature type="region of interest" description="Disordered" evidence="9">
    <location>
        <begin position="1"/>
        <end position="28"/>
    </location>
</feature>
<dbReference type="SMART" id="SM00415">
    <property type="entry name" value="HSF"/>
    <property type="match status" value="1"/>
</dbReference>
<evidence type="ECO:0000256" key="5">
    <source>
        <dbReference type="ARBA" id="ARBA00023125"/>
    </source>
</evidence>
<dbReference type="InterPro" id="IPR036390">
    <property type="entry name" value="WH_DNA-bd_sf"/>
</dbReference>
<feature type="compositionally biased region" description="Basic and acidic residues" evidence="9">
    <location>
        <begin position="260"/>
        <end position="269"/>
    </location>
</feature>
<dbReference type="HOGENOM" id="CLU_030308_1_0_1"/>
<evidence type="ECO:0000259" key="10">
    <source>
        <dbReference type="PROSITE" id="PS00434"/>
    </source>
</evidence>
<organism evidence="11 12">
    <name type="scientific">Amborella trichopoda</name>
    <dbReference type="NCBI Taxonomy" id="13333"/>
    <lineage>
        <taxon>Eukaryota</taxon>
        <taxon>Viridiplantae</taxon>
        <taxon>Streptophyta</taxon>
        <taxon>Embryophyta</taxon>
        <taxon>Tracheophyta</taxon>
        <taxon>Spermatophyta</taxon>
        <taxon>Magnoliopsida</taxon>
        <taxon>Amborellales</taxon>
        <taxon>Amborellaceae</taxon>
        <taxon>Amborella</taxon>
    </lineage>
</organism>
<feature type="compositionally biased region" description="Polar residues" evidence="9">
    <location>
        <begin position="244"/>
        <end position="253"/>
    </location>
</feature>
<evidence type="ECO:0000256" key="1">
    <source>
        <dbReference type="ARBA" id="ARBA00004123"/>
    </source>
</evidence>
<dbReference type="eggNOG" id="KOG0627">
    <property type="taxonomic scope" value="Eukaryota"/>
</dbReference>
<feature type="region of interest" description="Disordered" evidence="9">
    <location>
        <begin position="244"/>
        <end position="297"/>
    </location>
</feature>
<dbReference type="STRING" id="13333.W1P0P7"/>
<comment type="similarity">
    <text evidence="8">Belongs to the HSF family.</text>
</comment>
<dbReference type="Pfam" id="PF00447">
    <property type="entry name" value="HSF_DNA-bind"/>
    <property type="match status" value="1"/>
</dbReference>
<evidence type="ECO:0000256" key="8">
    <source>
        <dbReference type="RuleBase" id="RU004020"/>
    </source>
</evidence>
<dbReference type="PROSITE" id="PS00434">
    <property type="entry name" value="HSF_DOMAIN"/>
    <property type="match status" value="1"/>
</dbReference>
<comment type="subcellular location">
    <subcellularLocation>
        <location evidence="1">Nucleus</location>
    </subcellularLocation>
</comment>
<dbReference type="SUPFAM" id="SSF46785">
    <property type="entry name" value="Winged helix' DNA-binding domain"/>
    <property type="match status" value="1"/>
</dbReference>
<dbReference type="PRINTS" id="PR00056">
    <property type="entry name" value="HSFDOMAIN"/>
</dbReference>
<protein>
    <recommendedName>
        <fullName evidence="10">HSF-type DNA-binding domain-containing protein</fullName>
    </recommendedName>
</protein>
<dbReference type="GO" id="GO:0003700">
    <property type="term" value="F:DNA-binding transcription factor activity"/>
    <property type="evidence" value="ECO:0000318"/>
    <property type="project" value="GO_Central"/>
</dbReference>
<evidence type="ECO:0000313" key="11">
    <source>
        <dbReference type="EMBL" id="ERN01513.1"/>
    </source>
</evidence>
<keyword evidence="4" id="KW-0346">Stress response</keyword>
<accession>W1P0P7</accession>
<keyword evidence="3" id="KW-0805">Transcription regulation</keyword>
<keyword evidence="12" id="KW-1185">Reference proteome</keyword>
<evidence type="ECO:0000256" key="2">
    <source>
        <dbReference type="ARBA" id="ARBA00022553"/>
    </source>
</evidence>
<dbReference type="GO" id="GO:0005634">
    <property type="term" value="C:nucleus"/>
    <property type="evidence" value="ECO:0000318"/>
    <property type="project" value="GO_Central"/>
</dbReference>
<evidence type="ECO:0000256" key="6">
    <source>
        <dbReference type="ARBA" id="ARBA00023163"/>
    </source>
</evidence>
<keyword evidence="7" id="KW-0539">Nucleus</keyword>
<evidence type="ECO:0000256" key="9">
    <source>
        <dbReference type="SAM" id="MobiDB-lite"/>
    </source>
</evidence>
<keyword evidence="6" id="KW-0804">Transcription</keyword>
<dbReference type="PANTHER" id="PTHR10015:SF304">
    <property type="entry name" value="HEAT STRESS TRANSCRIPTION FACTOR B-4B"/>
    <property type="match status" value="1"/>
</dbReference>
<dbReference type="OrthoDB" id="60033at2759"/>
<evidence type="ECO:0000256" key="7">
    <source>
        <dbReference type="ARBA" id="ARBA00023242"/>
    </source>
</evidence>
<dbReference type="FunFam" id="1.10.10.10:FF:000057">
    <property type="entry name" value="Heat shock transcription factor 1"/>
    <property type="match status" value="1"/>
</dbReference>